<keyword evidence="9" id="KW-0539">Nucleus</keyword>
<dbReference type="Pfam" id="PF00096">
    <property type="entry name" value="zf-C2H2"/>
    <property type="match status" value="3"/>
</dbReference>
<dbReference type="FunFam" id="3.30.160.60:FF:000188">
    <property type="entry name" value="Zinc finger protein 787"/>
    <property type="match status" value="1"/>
</dbReference>
<dbReference type="PANTHER" id="PTHR23235:SF60">
    <property type="entry name" value="STRIPE, ISOFORM D"/>
    <property type="match status" value="1"/>
</dbReference>
<keyword evidence="4" id="KW-0677">Repeat</keyword>
<dbReference type="InterPro" id="IPR036236">
    <property type="entry name" value="Znf_C2H2_sf"/>
</dbReference>
<evidence type="ECO:0000256" key="2">
    <source>
        <dbReference type="ARBA" id="ARBA00006991"/>
    </source>
</evidence>
<dbReference type="SUPFAM" id="SSF57667">
    <property type="entry name" value="beta-beta-alpha zinc fingers"/>
    <property type="match status" value="2"/>
</dbReference>
<evidence type="ECO:0000313" key="13">
    <source>
        <dbReference type="Proteomes" id="UP000218231"/>
    </source>
</evidence>
<dbReference type="PANTHER" id="PTHR23235">
    <property type="entry name" value="KRUEPPEL-LIKE TRANSCRIPTION FACTOR"/>
    <property type="match status" value="1"/>
</dbReference>
<comment type="caution">
    <text evidence="12">The sequence shown here is derived from an EMBL/GenBank/DDBJ whole genome shotgun (WGS) entry which is preliminary data.</text>
</comment>
<keyword evidence="3" id="KW-0479">Metal-binding</keyword>
<dbReference type="FunFam" id="3.30.160.60:FF:000303">
    <property type="entry name" value="Zinc finger protein 41"/>
    <property type="match status" value="1"/>
</dbReference>
<dbReference type="PROSITE" id="PS50157">
    <property type="entry name" value="ZINC_FINGER_C2H2_2"/>
    <property type="match status" value="3"/>
</dbReference>
<evidence type="ECO:0000259" key="11">
    <source>
        <dbReference type="PROSITE" id="PS50157"/>
    </source>
</evidence>
<protein>
    <recommendedName>
        <fullName evidence="11">C2H2-type domain-containing protein</fullName>
    </recommendedName>
</protein>
<keyword evidence="7" id="KW-0238">DNA-binding</keyword>
<dbReference type="SMART" id="SM00355">
    <property type="entry name" value="ZnF_C2H2"/>
    <property type="match status" value="3"/>
</dbReference>
<evidence type="ECO:0000256" key="10">
    <source>
        <dbReference type="PROSITE-ProRule" id="PRU00042"/>
    </source>
</evidence>
<gene>
    <name evidence="12" type="ORF">WR25_03818</name>
</gene>
<reference evidence="12 13" key="1">
    <citation type="journal article" date="2017" name="Curr. Biol.">
        <title>Genome architecture and evolution of a unichromosomal asexual nematode.</title>
        <authorList>
            <person name="Fradin H."/>
            <person name="Zegar C."/>
            <person name="Gutwein M."/>
            <person name="Lucas J."/>
            <person name="Kovtun M."/>
            <person name="Corcoran D."/>
            <person name="Baugh L.R."/>
            <person name="Kiontke K."/>
            <person name="Gunsalus K."/>
            <person name="Fitch D.H."/>
            <person name="Piano F."/>
        </authorList>
    </citation>
    <scope>NUCLEOTIDE SEQUENCE [LARGE SCALE GENOMIC DNA]</scope>
    <source>
        <strain evidence="12">PF1309</strain>
    </source>
</reference>
<evidence type="ECO:0000256" key="9">
    <source>
        <dbReference type="ARBA" id="ARBA00023242"/>
    </source>
</evidence>
<dbReference type="GO" id="GO:0008270">
    <property type="term" value="F:zinc ion binding"/>
    <property type="evidence" value="ECO:0007669"/>
    <property type="project" value="UniProtKB-KW"/>
</dbReference>
<feature type="domain" description="C2H2-type" evidence="11">
    <location>
        <begin position="86"/>
        <end position="113"/>
    </location>
</feature>
<keyword evidence="5 10" id="KW-0863">Zinc-finger</keyword>
<keyword evidence="6" id="KW-0862">Zinc</keyword>
<evidence type="ECO:0000256" key="7">
    <source>
        <dbReference type="ARBA" id="ARBA00023125"/>
    </source>
</evidence>
<evidence type="ECO:0000256" key="4">
    <source>
        <dbReference type="ARBA" id="ARBA00022737"/>
    </source>
</evidence>
<comment type="similarity">
    <text evidence="2">Belongs to the krueppel C2H2-type zinc-finger protein family.</text>
</comment>
<accession>A0A2A2J2H3</accession>
<dbReference type="EMBL" id="LIAE01010753">
    <property type="protein sequence ID" value="PAV55764.1"/>
    <property type="molecule type" value="Genomic_DNA"/>
</dbReference>
<keyword evidence="8" id="KW-0804">Transcription</keyword>
<keyword evidence="13" id="KW-1185">Reference proteome</keyword>
<dbReference type="Gene3D" id="3.30.160.60">
    <property type="entry name" value="Classic Zinc Finger"/>
    <property type="match status" value="3"/>
</dbReference>
<dbReference type="PROSITE" id="PS00028">
    <property type="entry name" value="ZINC_FINGER_C2H2_1"/>
    <property type="match status" value="3"/>
</dbReference>
<dbReference type="OrthoDB" id="10018191at2759"/>
<comment type="subcellular location">
    <subcellularLocation>
        <location evidence="1">Nucleus</location>
    </subcellularLocation>
</comment>
<evidence type="ECO:0000256" key="5">
    <source>
        <dbReference type="ARBA" id="ARBA00022771"/>
    </source>
</evidence>
<dbReference type="GO" id="GO:0000981">
    <property type="term" value="F:DNA-binding transcription factor activity, RNA polymerase II-specific"/>
    <property type="evidence" value="ECO:0007669"/>
    <property type="project" value="TreeGrafter"/>
</dbReference>
<evidence type="ECO:0000256" key="8">
    <source>
        <dbReference type="ARBA" id="ARBA00023163"/>
    </source>
</evidence>
<dbReference type="GO" id="GO:0000978">
    <property type="term" value="F:RNA polymerase II cis-regulatory region sequence-specific DNA binding"/>
    <property type="evidence" value="ECO:0007669"/>
    <property type="project" value="TreeGrafter"/>
</dbReference>
<dbReference type="GO" id="GO:0005634">
    <property type="term" value="C:nucleus"/>
    <property type="evidence" value="ECO:0007669"/>
    <property type="project" value="UniProtKB-SubCell"/>
</dbReference>
<evidence type="ECO:0000313" key="12">
    <source>
        <dbReference type="EMBL" id="PAV55764.1"/>
    </source>
</evidence>
<sequence>MHFIIYLERVMIMFHPTFSTPILLKVSSSLCTISTSSGAFDASSSRQQNLNHFKAYKCPKPDCIRRFMRSDELKRHIRTHTNERPFKCEICNRAFARTDHLNTHMRTHTKIRPYACDVCGKTFARSDERKRHRSIHKYEPFPGTSREQ</sequence>
<evidence type="ECO:0000256" key="3">
    <source>
        <dbReference type="ARBA" id="ARBA00022723"/>
    </source>
</evidence>
<evidence type="ECO:0000256" key="6">
    <source>
        <dbReference type="ARBA" id="ARBA00022833"/>
    </source>
</evidence>
<evidence type="ECO:0000256" key="1">
    <source>
        <dbReference type="ARBA" id="ARBA00004123"/>
    </source>
</evidence>
<dbReference type="AlphaFoldDB" id="A0A2A2J2H3"/>
<dbReference type="InterPro" id="IPR013087">
    <property type="entry name" value="Znf_C2H2_type"/>
</dbReference>
<organism evidence="12 13">
    <name type="scientific">Diploscapter pachys</name>
    <dbReference type="NCBI Taxonomy" id="2018661"/>
    <lineage>
        <taxon>Eukaryota</taxon>
        <taxon>Metazoa</taxon>
        <taxon>Ecdysozoa</taxon>
        <taxon>Nematoda</taxon>
        <taxon>Chromadorea</taxon>
        <taxon>Rhabditida</taxon>
        <taxon>Rhabditina</taxon>
        <taxon>Rhabditomorpha</taxon>
        <taxon>Rhabditoidea</taxon>
        <taxon>Rhabditidae</taxon>
        <taxon>Diploscapter</taxon>
    </lineage>
</organism>
<dbReference type="STRING" id="2018661.A0A2A2J2H3"/>
<proteinExistence type="inferred from homology"/>
<feature type="domain" description="C2H2-type" evidence="11">
    <location>
        <begin position="56"/>
        <end position="85"/>
    </location>
</feature>
<dbReference type="FunFam" id="3.30.160.60:FF:000072">
    <property type="entry name" value="zinc finger protein 143 isoform X1"/>
    <property type="match status" value="1"/>
</dbReference>
<feature type="domain" description="C2H2-type" evidence="11">
    <location>
        <begin position="114"/>
        <end position="141"/>
    </location>
</feature>
<dbReference type="Proteomes" id="UP000218231">
    <property type="component" value="Unassembled WGS sequence"/>
</dbReference>
<name>A0A2A2J2H3_9BILA</name>